<evidence type="ECO:0000313" key="3">
    <source>
        <dbReference type="RefSeq" id="XP_033458542.1"/>
    </source>
</evidence>
<dbReference type="GeneID" id="54366084"/>
<gene>
    <name evidence="3" type="ORF">K489DRAFT_426186</name>
</gene>
<reference evidence="3" key="3">
    <citation type="submission" date="2025-08" db="UniProtKB">
        <authorList>
            <consortium name="RefSeq"/>
        </authorList>
    </citation>
    <scope>IDENTIFICATION</scope>
    <source>
        <strain evidence="3">CBS 342.82</strain>
    </source>
</reference>
<reference evidence="3" key="2">
    <citation type="submission" date="2020-04" db="EMBL/GenBank/DDBJ databases">
        <authorList>
            <consortium name="NCBI Genome Project"/>
        </authorList>
    </citation>
    <scope>NUCLEOTIDE SEQUENCE</scope>
    <source>
        <strain evidence="3">CBS 342.82</strain>
    </source>
</reference>
<feature type="non-terminal residue" evidence="3">
    <location>
        <position position="1"/>
    </location>
</feature>
<name>A0A6J3M0F8_9PEZI</name>
<feature type="region of interest" description="Disordered" evidence="1">
    <location>
        <begin position="60"/>
        <end position="83"/>
    </location>
</feature>
<dbReference type="AlphaFoldDB" id="A0A6J3M0F8"/>
<proteinExistence type="predicted"/>
<accession>A0A6J3M0F8</accession>
<evidence type="ECO:0000256" key="1">
    <source>
        <dbReference type="SAM" id="MobiDB-lite"/>
    </source>
</evidence>
<keyword evidence="2" id="KW-1185">Reference proteome</keyword>
<feature type="compositionally biased region" description="Basic and acidic residues" evidence="1">
    <location>
        <begin position="60"/>
        <end position="72"/>
    </location>
</feature>
<dbReference type="RefSeq" id="XP_033458542.1">
    <property type="nucleotide sequence ID" value="XM_033608284.1"/>
</dbReference>
<protein>
    <submittedName>
        <fullName evidence="3">Uncharacterized protein</fullName>
    </submittedName>
</protein>
<reference evidence="3" key="1">
    <citation type="submission" date="2020-01" db="EMBL/GenBank/DDBJ databases">
        <authorList>
            <consortium name="DOE Joint Genome Institute"/>
            <person name="Haridas S."/>
            <person name="Albert R."/>
            <person name="Binder M."/>
            <person name="Bloem J."/>
            <person name="Labutti K."/>
            <person name="Salamov A."/>
            <person name="Andreopoulos B."/>
            <person name="Baker S.E."/>
            <person name="Barry K."/>
            <person name="Bills G."/>
            <person name="Bluhm B.H."/>
            <person name="Cannon C."/>
            <person name="Castanera R."/>
            <person name="Culley D.E."/>
            <person name="Daum C."/>
            <person name="Ezra D."/>
            <person name="Gonzalez J.B."/>
            <person name="Henrissat B."/>
            <person name="Kuo A."/>
            <person name="Liang C."/>
            <person name="Lipzen A."/>
            <person name="Lutzoni F."/>
            <person name="Magnuson J."/>
            <person name="Mondo S."/>
            <person name="Nolan M."/>
            <person name="Ohm R."/>
            <person name="Pangilinan J."/>
            <person name="Park H.-J."/>
            <person name="Ramirez L."/>
            <person name="Alfaro M."/>
            <person name="Sun H."/>
            <person name="Tritt A."/>
            <person name="Yoshinaga Y."/>
            <person name="Zwiers L.-H."/>
            <person name="Turgeon B.G."/>
            <person name="Goodwin S.B."/>
            <person name="Spatafora J.W."/>
            <person name="Crous P.W."/>
            <person name="Grigoriev I.V."/>
        </authorList>
    </citation>
    <scope>NUCLEOTIDE SEQUENCE</scope>
    <source>
        <strain evidence="3">CBS 342.82</strain>
    </source>
</reference>
<dbReference type="Proteomes" id="UP000504637">
    <property type="component" value="Unplaced"/>
</dbReference>
<evidence type="ECO:0000313" key="2">
    <source>
        <dbReference type="Proteomes" id="UP000504637"/>
    </source>
</evidence>
<sequence>ICVCLSTTKTTPRYANVDISPKTLPLPSHKQDGREGTSLRHYYLRPSTMSERCSACQVSVKDKGKKNSHEPSKSMSIPPPVSRKKLRGANEIIKYSGRARATALDRTGLDWTGLDWTGLQARLPPPPRKVPPRPTINQMIMVLLISGCYTCMSLTQLNQLRAGQDTRYAHTQVHTQRERYRQGNDDRGGFVLVMNNKDAPMRAPPCCSRRRSRRLHVLLHTRGTGRLWWVVVDGGVERCPLGCAYAMVIESRGSRISCGYHIIS</sequence>
<organism evidence="3">
    <name type="scientific">Dissoconium aciculare CBS 342.82</name>
    <dbReference type="NCBI Taxonomy" id="1314786"/>
    <lineage>
        <taxon>Eukaryota</taxon>
        <taxon>Fungi</taxon>
        <taxon>Dikarya</taxon>
        <taxon>Ascomycota</taxon>
        <taxon>Pezizomycotina</taxon>
        <taxon>Dothideomycetes</taxon>
        <taxon>Dothideomycetidae</taxon>
        <taxon>Mycosphaerellales</taxon>
        <taxon>Dissoconiaceae</taxon>
        <taxon>Dissoconium</taxon>
    </lineage>
</organism>
<dbReference type="OrthoDB" id="5386422at2759"/>